<keyword evidence="10" id="KW-0472">Membrane</keyword>
<evidence type="ECO:0000256" key="10">
    <source>
        <dbReference type="ARBA" id="ARBA00023136"/>
    </source>
</evidence>
<dbReference type="PANTHER" id="PTHR47944:SF4">
    <property type="entry name" value="OS09G0441700 PROTEIN"/>
    <property type="match status" value="1"/>
</dbReference>
<dbReference type="PRINTS" id="PR00463">
    <property type="entry name" value="EP450I"/>
</dbReference>
<evidence type="ECO:0000256" key="7">
    <source>
        <dbReference type="ARBA" id="ARBA00022989"/>
    </source>
</evidence>
<keyword evidence="4 11" id="KW-0349">Heme</keyword>
<dbReference type="GO" id="GO:0020037">
    <property type="term" value="F:heme binding"/>
    <property type="evidence" value="ECO:0007669"/>
    <property type="project" value="InterPro"/>
</dbReference>
<dbReference type="EMBL" id="KF835376">
    <property type="protein sequence ID" value="AHI15951.1"/>
    <property type="molecule type" value="mRNA"/>
</dbReference>
<dbReference type="GO" id="GO:0005506">
    <property type="term" value="F:iron ion binding"/>
    <property type="evidence" value="ECO:0007669"/>
    <property type="project" value="InterPro"/>
</dbReference>
<name>W5XJ46_9BRYO</name>
<evidence type="ECO:0000256" key="9">
    <source>
        <dbReference type="ARBA" id="ARBA00023004"/>
    </source>
</evidence>
<feature type="binding site" description="axial binding residue" evidence="11">
    <location>
        <position position="473"/>
    </location>
    <ligand>
        <name>heme</name>
        <dbReference type="ChEBI" id="CHEBI:30413"/>
    </ligand>
    <ligandPart>
        <name>Fe</name>
        <dbReference type="ChEBI" id="CHEBI:18248"/>
    </ligandPart>
</feature>
<dbReference type="CDD" id="cd20618">
    <property type="entry name" value="CYP71_clan"/>
    <property type="match status" value="1"/>
</dbReference>
<dbReference type="InterPro" id="IPR001128">
    <property type="entry name" value="Cyt_P450"/>
</dbReference>
<dbReference type="PRINTS" id="PR00385">
    <property type="entry name" value="P450"/>
</dbReference>
<dbReference type="GO" id="GO:0044550">
    <property type="term" value="P:secondary metabolite biosynthetic process"/>
    <property type="evidence" value="ECO:0007669"/>
    <property type="project" value="UniProtKB-ARBA"/>
</dbReference>
<dbReference type="GO" id="GO:0004497">
    <property type="term" value="F:monooxygenase activity"/>
    <property type="evidence" value="ECO:0007669"/>
    <property type="project" value="UniProtKB-KW"/>
</dbReference>
<comment type="cofactor">
    <cofactor evidence="1 11">
        <name>heme</name>
        <dbReference type="ChEBI" id="CHEBI:30413"/>
    </cofactor>
</comment>
<dbReference type="GO" id="GO:0016020">
    <property type="term" value="C:membrane"/>
    <property type="evidence" value="ECO:0007669"/>
    <property type="project" value="UniProtKB-SubCell"/>
</dbReference>
<proteinExistence type="evidence at transcript level"/>
<keyword evidence="8 12" id="KW-0560">Oxidoreductase</keyword>
<comment type="similarity">
    <text evidence="3 12">Belongs to the cytochrome P450 family.</text>
</comment>
<evidence type="ECO:0000256" key="11">
    <source>
        <dbReference type="PIRSR" id="PIRSR602401-1"/>
    </source>
</evidence>
<dbReference type="Pfam" id="PF00067">
    <property type="entry name" value="p450"/>
    <property type="match status" value="1"/>
</dbReference>
<evidence type="ECO:0000256" key="12">
    <source>
        <dbReference type="RuleBase" id="RU000461"/>
    </source>
</evidence>
<dbReference type="InterPro" id="IPR002401">
    <property type="entry name" value="Cyt_P450_E_grp-I"/>
</dbReference>
<accession>W5XJ46</accession>
<evidence type="ECO:0000256" key="1">
    <source>
        <dbReference type="ARBA" id="ARBA00001971"/>
    </source>
</evidence>
<keyword evidence="12" id="KW-0503">Monooxygenase</keyword>
<evidence type="ECO:0000256" key="4">
    <source>
        <dbReference type="ARBA" id="ARBA00022617"/>
    </source>
</evidence>
<keyword evidence="7" id="KW-1133">Transmembrane helix</keyword>
<evidence type="ECO:0000256" key="2">
    <source>
        <dbReference type="ARBA" id="ARBA00004167"/>
    </source>
</evidence>
<dbReference type="SUPFAM" id="SSF48264">
    <property type="entry name" value="Cytochrome P450"/>
    <property type="match status" value="1"/>
</dbReference>
<keyword evidence="5" id="KW-0812">Transmembrane</keyword>
<evidence type="ECO:0000256" key="3">
    <source>
        <dbReference type="ARBA" id="ARBA00010617"/>
    </source>
</evidence>
<dbReference type="PANTHER" id="PTHR47944">
    <property type="entry name" value="CYTOCHROME P450 98A9"/>
    <property type="match status" value="1"/>
</dbReference>
<dbReference type="PROSITE" id="PS00086">
    <property type="entry name" value="CYTOCHROME_P450"/>
    <property type="match status" value="1"/>
</dbReference>
<evidence type="ECO:0000256" key="6">
    <source>
        <dbReference type="ARBA" id="ARBA00022723"/>
    </source>
</evidence>
<evidence type="ECO:0000256" key="5">
    <source>
        <dbReference type="ARBA" id="ARBA00022692"/>
    </source>
</evidence>
<dbReference type="InterPro" id="IPR036396">
    <property type="entry name" value="Cyt_P450_sf"/>
</dbReference>
<dbReference type="Gene3D" id="1.10.630.10">
    <property type="entry name" value="Cytochrome P450"/>
    <property type="match status" value="1"/>
</dbReference>
<organism evidence="13">
    <name type="scientific">Pohlia nutans</name>
    <dbReference type="NCBI Taxonomy" id="140635"/>
    <lineage>
        <taxon>Eukaryota</taxon>
        <taxon>Viridiplantae</taxon>
        <taxon>Streptophyta</taxon>
        <taxon>Embryophyta</taxon>
        <taxon>Bryophyta</taxon>
        <taxon>Bryophytina</taxon>
        <taxon>Bryopsida</taxon>
        <taxon>Bryidae</taxon>
        <taxon>Bryanae</taxon>
        <taxon>Bryales</taxon>
        <taxon>Mniaceae</taxon>
        <taxon>Pohlia</taxon>
    </lineage>
</organism>
<keyword evidence="6 11" id="KW-0479">Metal-binding</keyword>
<dbReference type="AlphaFoldDB" id="W5XJ46"/>
<dbReference type="InterPro" id="IPR017972">
    <property type="entry name" value="Cyt_P450_CS"/>
</dbReference>
<dbReference type="EC" id="1.14.13.88" evidence="13"/>
<dbReference type="FunFam" id="1.10.630.10:FF:000097">
    <property type="entry name" value="Cytochrome P-450 19"/>
    <property type="match status" value="1"/>
</dbReference>
<comment type="subcellular location">
    <subcellularLocation>
        <location evidence="2">Membrane</location>
        <topology evidence="2">Single-pass membrane protein</topology>
    </subcellularLocation>
</comment>
<reference evidence="13" key="1">
    <citation type="journal article" date="2014" name="Gene">
        <title>Identification of the flavonoid 3'-hydroxylase and flavonoid 3',5'-hydroxylase genes from Antarctic moss and their regulation during abiotic stress.</title>
        <authorList>
            <person name="Liu S."/>
            <person name="Ju J."/>
            <person name="Xia G."/>
        </authorList>
    </citation>
    <scope>NUCLEOTIDE SEQUENCE</scope>
    <source>
        <strain evidence="13">MFC29074</strain>
    </source>
</reference>
<protein>
    <submittedName>
        <fullName evidence="13">Flavonoid 3',5'-hydroxylase</fullName>
        <ecNumber evidence="13">1.14.13.88</ecNumber>
    </submittedName>
</protein>
<keyword evidence="9 11" id="KW-0408">Iron</keyword>
<evidence type="ECO:0000313" key="13">
    <source>
        <dbReference type="EMBL" id="AHI15951.1"/>
    </source>
</evidence>
<evidence type="ECO:0000256" key="8">
    <source>
        <dbReference type="ARBA" id="ARBA00023002"/>
    </source>
</evidence>
<sequence>MRTASMAFSVPSLKTVVDLWAAFKVATLKSDENAGFKVYYLATAVVVILLVRKLLSWRVNLPPGPPSLPLLGHLHLLGADPHRSLGELAQKYGPLMSIRLGAKLCIVCSSPETAKEFLKTQDANFGSRPYTSQGHHLMYGRQDVAFQETNPSWRNLKKIFTMELASGARLEASRHIRSHEVGCLVRAIAEERNVELKSHLTSMISNIISRMVLNKRYVGVTTTSQIETDFPEMVQTHFRLAGLFVPGDFIPAFKWLDLGGFEAQMKKHKLRMDAFVTEIILQHRERRALGPVPELERDYVDVLLDQMEMRHAAFQLSEDNVKALILDAFVAATESMILTSEWAMAELLKNPALMAKAHAELDATIGRDRVLQESDLHKLPYLHAIVKESFRLHPAAPLLLPRESAQASQAFGYNFPAKTRVLVNVWAIGRDPGIWHEPLVFNPDRFLKKDLMHVDVRGQHFELLAFGAGRRVCPAVSMGVLVVQFIVARLLHSFQWKLPDHTKPEDLDMTELFGLTLPRAAPLHCVATPRLSPHLYEL</sequence>
<dbReference type="GO" id="GO:0016705">
    <property type="term" value="F:oxidoreductase activity, acting on paired donors, with incorporation or reduction of molecular oxygen"/>
    <property type="evidence" value="ECO:0007669"/>
    <property type="project" value="InterPro"/>
</dbReference>